<organism evidence="1 2">
    <name type="scientific">Paraburkholderia unamae</name>
    <dbReference type="NCBI Taxonomy" id="219649"/>
    <lineage>
        <taxon>Bacteria</taxon>
        <taxon>Pseudomonadati</taxon>
        <taxon>Pseudomonadota</taxon>
        <taxon>Betaproteobacteria</taxon>
        <taxon>Burkholderiales</taxon>
        <taxon>Burkholderiaceae</taxon>
        <taxon>Paraburkholderia</taxon>
    </lineage>
</organism>
<dbReference type="Gene3D" id="3.40.50.150">
    <property type="entry name" value="Vaccinia Virus protein VP39"/>
    <property type="match status" value="1"/>
</dbReference>
<reference evidence="1 2" key="1">
    <citation type="submission" date="2018-05" db="EMBL/GenBank/DDBJ databases">
        <title>Genomic Encyclopedia of Type Strains, Phase IV (KMG-V): Genome sequencing to study the core and pangenomes of soil and plant-associated prokaryotes.</title>
        <authorList>
            <person name="Whitman W."/>
        </authorList>
    </citation>
    <scope>NUCLEOTIDE SEQUENCE [LARGE SCALE GENOMIC DNA]</scope>
    <source>
        <strain evidence="1 2">SCZa-39</strain>
    </source>
</reference>
<evidence type="ECO:0000313" key="1">
    <source>
        <dbReference type="EMBL" id="PVX74662.1"/>
    </source>
</evidence>
<dbReference type="EMBL" id="QEOB01000019">
    <property type="protein sequence ID" value="PVX74662.1"/>
    <property type="molecule type" value="Genomic_DNA"/>
</dbReference>
<evidence type="ECO:0000313" key="2">
    <source>
        <dbReference type="Proteomes" id="UP000245712"/>
    </source>
</evidence>
<keyword evidence="2" id="KW-1185">Reference proteome</keyword>
<accession>A0ABX5KDA0</accession>
<dbReference type="SUPFAM" id="SSF53335">
    <property type="entry name" value="S-adenosyl-L-methionine-dependent methyltransferases"/>
    <property type="match status" value="1"/>
</dbReference>
<comment type="caution">
    <text evidence="1">The sequence shown here is derived from an EMBL/GenBank/DDBJ whole genome shotgun (WGS) entry which is preliminary data.</text>
</comment>
<dbReference type="InterPro" id="IPR029063">
    <property type="entry name" value="SAM-dependent_MTases_sf"/>
</dbReference>
<proteinExistence type="predicted"/>
<name>A0ABX5KDA0_9BURK</name>
<dbReference type="Proteomes" id="UP000245712">
    <property type="component" value="Unassembled WGS sequence"/>
</dbReference>
<evidence type="ECO:0008006" key="3">
    <source>
        <dbReference type="Google" id="ProtNLM"/>
    </source>
</evidence>
<sequence length="494" mass="55694">MLPAMSPSRIHLCILQPEGMIHALCFLDHARYFRYQFRRLGAEVSIGKNRLRHDAINFVFGAHGGFDPTLKERFRCVFVNLEQLGAGGAQVSPEYLQLLASSEVVDYDASNVLAYRSEGAVPIVSFAHAPYLEANLAPALESRPVDILFFGSINERRRRMLLEIQAAGCNVRTLPFGVYGPERDSEIQRAKAVFNCHYYESARFEQARVFQCLSLGTPVISERTATTSSPAQFDDSVFWVGGDQIRTFFETEFRAPGFADEARNRLGAFAMHDVLDQYETALDSARKYFGHQNILATPWRPEKLHVGSGRHYLPGYLNIDILPRAEPDTLLDLCKPLELPARLACTTVGPVELMPASVELIYANNVLEHVGDLPQLMTNCLNLLKESGHMLIEVPYEKAPGAWQDPTHVRAFNENSWIYYTDWFWYLGWFESRFAVVHFEYLDGKLAGTTREHAHFMRVRLQKIATTAVERAKARATRADFGGLPEDDLPGAGV</sequence>
<protein>
    <recommendedName>
        <fullName evidence="3">Methyltransferase family protein</fullName>
    </recommendedName>
</protein>
<gene>
    <name evidence="1" type="ORF">C7402_11993</name>
</gene>